<dbReference type="GO" id="GO:0003677">
    <property type="term" value="F:DNA binding"/>
    <property type="evidence" value="ECO:0007669"/>
    <property type="project" value="UniProtKB-KW"/>
</dbReference>
<feature type="domain" description="Cyclic nucleotide-binding" evidence="4">
    <location>
        <begin position="20"/>
        <end position="140"/>
    </location>
</feature>
<keyword evidence="3" id="KW-0804">Transcription</keyword>
<comment type="caution">
    <text evidence="5">The sequence shown here is derived from an EMBL/GenBank/DDBJ whole genome shotgun (WGS) entry which is preliminary data.</text>
</comment>
<evidence type="ECO:0000259" key="4">
    <source>
        <dbReference type="PROSITE" id="PS50042"/>
    </source>
</evidence>
<dbReference type="CDD" id="cd00038">
    <property type="entry name" value="CAP_ED"/>
    <property type="match status" value="1"/>
</dbReference>
<dbReference type="OrthoDB" id="8545112at2"/>
<gene>
    <name evidence="5" type="ORF">FN976_13970</name>
</gene>
<accession>A0A562ZQ03</accession>
<proteinExistence type="predicted"/>
<reference evidence="5 6" key="1">
    <citation type="submission" date="2019-07" db="EMBL/GenBank/DDBJ databases">
        <title>Caenimonas sedimenti sp. nov., isolated from activated sludge.</title>
        <authorList>
            <person name="Xu J."/>
        </authorList>
    </citation>
    <scope>NUCLEOTIDE SEQUENCE [LARGE SCALE GENOMIC DNA]</scope>
    <source>
        <strain evidence="5 6">HX-9-20</strain>
    </source>
</reference>
<dbReference type="SUPFAM" id="SSF51206">
    <property type="entry name" value="cAMP-binding domain-like"/>
    <property type="match status" value="1"/>
</dbReference>
<dbReference type="AlphaFoldDB" id="A0A562ZQ03"/>
<dbReference type="GO" id="GO:0005829">
    <property type="term" value="C:cytosol"/>
    <property type="evidence" value="ECO:0007669"/>
    <property type="project" value="TreeGrafter"/>
</dbReference>
<protein>
    <submittedName>
        <fullName evidence="5">Crp/Fnr family transcriptional regulator</fullName>
    </submittedName>
</protein>
<keyword evidence="6" id="KW-1185">Reference proteome</keyword>
<organism evidence="5 6">
    <name type="scientific">Caenimonas sedimenti</name>
    <dbReference type="NCBI Taxonomy" id="2596921"/>
    <lineage>
        <taxon>Bacteria</taxon>
        <taxon>Pseudomonadati</taxon>
        <taxon>Pseudomonadota</taxon>
        <taxon>Betaproteobacteria</taxon>
        <taxon>Burkholderiales</taxon>
        <taxon>Comamonadaceae</taxon>
        <taxon>Caenimonas</taxon>
    </lineage>
</organism>
<dbReference type="InterPro" id="IPR050397">
    <property type="entry name" value="Env_Response_Regulators"/>
</dbReference>
<name>A0A562ZQ03_9BURK</name>
<evidence type="ECO:0000313" key="5">
    <source>
        <dbReference type="EMBL" id="TWO70660.1"/>
    </source>
</evidence>
<dbReference type="GO" id="GO:0003700">
    <property type="term" value="F:DNA-binding transcription factor activity"/>
    <property type="evidence" value="ECO:0007669"/>
    <property type="project" value="TreeGrafter"/>
</dbReference>
<dbReference type="InterPro" id="IPR000595">
    <property type="entry name" value="cNMP-bd_dom"/>
</dbReference>
<dbReference type="Proteomes" id="UP000318199">
    <property type="component" value="Unassembled WGS sequence"/>
</dbReference>
<dbReference type="SMART" id="SM00419">
    <property type="entry name" value="HTH_CRP"/>
    <property type="match status" value="1"/>
</dbReference>
<dbReference type="InterPro" id="IPR012318">
    <property type="entry name" value="HTH_CRP"/>
</dbReference>
<dbReference type="Gene3D" id="1.10.10.10">
    <property type="entry name" value="Winged helix-like DNA-binding domain superfamily/Winged helix DNA-binding domain"/>
    <property type="match status" value="1"/>
</dbReference>
<evidence type="ECO:0000256" key="3">
    <source>
        <dbReference type="ARBA" id="ARBA00023163"/>
    </source>
</evidence>
<dbReference type="SMART" id="SM00100">
    <property type="entry name" value="cNMP"/>
    <property type="match status" value="1"/>
</dbReference>
<dbReference type="InterPro" id="IPR036390">
    <property type="entry name" value="WH_DNA-bd_sf"/>
</dbReference>
<dbReference type="Pfam" id="PF00027">
    <property type="entry name" value="cNMP_binding"/>
    <property type="match status" value="1"/>
</dbReference>
<dbReference type="InterPro" id="IPR018490">
    <property type="entry name" value="cNMP-bd_dom_sf"/>
</dbReference>
<dbReference type="Gene3D" id="2.60.120.10">
    <property type="entry name" value="Jelly Rolls"/>
    <property type="match status" value="1"/>
</dbReference>
<dbReference type="PANTHER" id="PTHR24567">
    <property type="entry name" value="CRP FAMILY TRANSCRIPTIONAL REGULATORY PROTEIN"/>
    <property type="match status" value="1"/>
</dbReference>
<dbReference type="PANTHER" id="PTHR24567:SF74">
    <property type="entry name" value="HTH-TYPE TRANSCRIPTIONAL REGULATOR ARCR"/>
    <property type="match status" value="1"/>
</dbReference>
<evidence type="ECO:0000256" key="1">
    <source>
        <dbReference type="ARBA" id="ARBA00023015"/>
    </source>
</evidence>
<sequence>MARATATAPPSGLGLQRIRLLEGLPAESLERLAANCSWRRFTAGQVLLRRDAPVGGVLLIVQGQVRIDIYTAAGRQVAFRDLGEGDIVGEIAAIDGGRHSADVTALTQGLAAAIAPAAFRRLLAEHDEVGDRFMQHLVQLIRLLSDKVVELSTLGVRNRIHGEILRLARATATDGGACVISPAPRHADIAARISTTREQVTRELSALSRAGLLEKTAQGLVVTDIGRLARSVDEAMLQA</sequence>
<keyword evidence="2" id="KW-0238">DNA-binding</keyword>
<dbReference type="InterPro" id="IPR014710">
    <property type="entry name" value="RmlC-like_jellyroll"/>
</dbReference>
<evidence type="ECO:0000256" key="2">
    <source>
        <dbReference type="ARBA" id="ARBA00023125"/>
    </source>
</evidence>
<keyword evidence="1" id="KW-0805">Transcription regulation</keyword>
<dbReference type="Pfam" id="PF13545">
    <property type="entry name" value="HTH_Crp_2"/>
    <property type="match status" value="1"/>
</dbReference>
<dbReference type="InterPro" id="IPR036388">
    <property type="entry name" value="WH-like_DNA-bd_sf"/>
</dbReference>
<dbReference type="PROSITE" id="PS50042">
    <property type="entry name" value="CNMP_BINDING_3"/>
    <property type="match status" value="1"/>
</dbReference>
<dbReference type="RefSeq" id="WP_145893652.1">
    <property type="nucleotide sequence ID" value="NZ_VOBQ01000011.1"/>
</dbReference>
<evidence type="ECO:0000313" key="6">
    <source>
        <dbReference type="Proteomes" id="UP000318199"/>
    </source>
</evidence>
<dbReference type="SUPFAM" id="SSF46785">
    <property type="entry name" value="Winged helix' DNA-binding domain"/>
    <property type="match status" value="1"/>
</dbReference>
<dbReference type="EMBL" id="VOBQ01000011">
    <property type="protein sequence ID" value="TWO70660.1"/>
    <property type="molecule type" value="Genomic_DNA"/>
</dbReference>